<keyword evidence="4" id="KW-0804">Transcription</keyword>
<dbReference type="InterPro" id="IPR036388">
    <property type="entry name" value="WH-like_DNA-bd_sf"/>
</dbReference>
<feature type="domain" description="ANTAR" evidence="5">
    <location>
        <begin position="151"/>
        <end position="212"/>
    </location>
</feature>
<dbReference type="AlphaFoldDB" id="A0A4R7SWL2"/>
<evidence type="ECO:0000256" key="1">
    <source>
        <dbReference type="ARBA" id="ARBA00022679"/>
    </source>
</evidence>
<accession>A0A4R7SWL2</accession>
<gene>
    <name evidence="6" type="ORF">EV138_6206</name>
</gene>
<keyword evidence="2" id="KW-0418">Kinase</keyword>
<evidence type="ECO:0000313" key="6">
    <source>
        <dbReference type="EMBL" id="TDU83742.1"/>
    </source>
</evidence>
<organism evidence="6 7">
    <name type="scientific">Kribbella voronezhensis</name>
    <dbReference type="NCBI Taxonomy" id="2512212"/>
    <lineage>
        <taxon>Bacteria</taxon>
        <taxon>Bacillati</taxon>
        <taxon>Actinomycetota</taxon>
        <taxon>Actinomycetes</taxon>
        <taxon>Propionibacteriales</taxon>
        <taxon>Kribbellaceae</taxon>
        <taxon>Kribbella</taxon>
    </lineage>
</organism>
<keyword evidence="7" id="KW-1185">Reference proteome</keyword>
<dbReference type="GO" id="GO:0016301">
    <property type="term" value="F:kinase activity"/>
    <property type="evidence" value="ECO:0007669"/>
    <property type="project" value="UniProtKB-KW"/>
</dbReference>
<evidence type="ECO:0000259" key="5">
    <source>
        <dbReference type="PROSITE" id="PS50921"/>
    </source>
</evidence>
<dbReference type="InterPro" id="IPR005561">
    <property type="entry name" value="ANTAR"/>
</dbReference>
<reference evidence="6 7" key="1">
    <citation type="submission" date="2019-03" db="EMBL/GenBank/DDBJ databases">
        <title>Genomic Encyclopedia of Type Strains, Phase III (KMG-III): the genomes of soil and plant-associated and newly described type strains.</title>
        <authorList>
            <person name="Whitman W."/>
        </authorList>
    </citation>
    <scope>NUCLEOTIDE SEQUENCE [LARGE SCALE GENOMIC DNA]</scope>
    <source>
        <strain evidence="6 7">VKM Ac-2575</strain>
    </source>
</reference>
<dbReference type="SMART" id="SM01012">
    <property type="entry name" value="ANTAR"/>
    <property type="match status" value="1"/>
</dbReference>
<evidence type="ECO:0000313" key="7">
    <source>
        <dbReference type="Proteomes" id="UP000295151"/>
    </source>
</evidence>
<dbReference type="InterPro" id="IPR011006">
    <property type="entry name" value="CheY-like_superfamily"/>
</dbReference>
<dbReference type="Gene3D" id="3.30.450.40">
    <property type="match status" value="1"/>
</dbReference>
<dbReference type="InterPro" id="IPR012074">
    <property type="entry name" value="GAF_ANTAR"/>
</dbReference>
<protein>
    <submittedName>
        <fullName evidence="6">ANTAR domain-containing protein</fullName>
    </submittedName>
</protein>
<dbReference type="GO" id="GO:0003723">
    <property type="term" value="F:RNA binding"/>
    <property type="evidence" value="ECO:0007669"/>
    <property type="project" value="InterPro"/>
</dbReference>
<keyword evidence="3" id="KW-0805">Transcription regulation</keyword>
<dbReference type="EMBL" id="SOCE01000002">
    <property type="protein sequence ID" value="TDU83742.1"/>
    <property type="molecule type" value="Genomic_DNA"/>
</dbReference>
<evidence type="ECO:0000256" key="2">
    <source>
        <dbReference type="ARBA" id="ARBA00022777"/>
    </source>
</evidence>
<dbReference type="Pfam" id="PF13185">
    <property type="entry name" value="GAF_2"/>
    <property type="match status" value="1"/>
</dbReference>
<keyword evidence="1" id="KW-0808">Transferase</keyword>
<dbReference type="SUPFAM" id="SSF55781">
    <property type="entry name" value="GAF domain-like"/>
    <property type="match status" value="1"/>
</dbReference>
<dbReference type="InterPro" id="IPR003018">
    <property type="entry name" value="GAF"/>
</dbReference>
<dbReference type="Gene3D" id="1.10.10.10">
    <property type="entry name" value="Winged helix-like DNA-binding domain superfamily/Winged helix DNA-binding domain"/>
    <property type="match status" value="1"/>
</dbReference>
<dbReference type="PROSITE" id="PS50921">
    <property type="entry name" value="ANTAR"/>
    <property type="match status" value="1"/>
</dbReference>
<dbReference type="InterPro" id="IPR029016">
    <property type="entry name" value="GAF-like_dom_sf"/>
</dbReference>
<evidence type="ECO:0000256" key="3">
    <source>
        <dbReference type="ARBA" id="ARBA00023015"/>
    </source>
</evidence>
<proteinExistence type="predicted"/>
<evidence type="ECO:0000256" key="4">
    <source>
        <dbReference type="ARBA" id="ARBA00023163"/>
    </source>
</evidence>
<dbReference type="PIRSF" id="PIRSF036625">
    <property type="entry name" value="GAF_ANTAR"/>
    <property type="match status" value="1"/>
</dbReference>
<name>A0A4R7SWL2_9ACTN</name>
<sequence length="219" mass="24047">METARRLASALKPGDLDHTLAQITAAAVEVLPEVEACSITILHADGSLETAAPTDEKLWVLDRAQYAFREGPCYAAAVDSVHITCPHIETDERFPRYAQVAREAGVRAQAGLRLYDGPASRGALNLYSETPGAFADLELLGPLFAHQSAVAINYAHEIRELKEAVRTRGAIGQAVGVVMERYKLNDQRAFAFLTRLSQHRNIKLRRIAEEIVADVTSNR</sequence>
<dbReference type="SUPFAM" id="SSF52172">
    <property type="entry name" value="CheY-like"/>
    <property type="match status" value="1"/>
</dbReference>
<comment type="caution">
    <text evidence="6">The sequence shown here is derived from an EMBL/GenBank/DDBJ whole genome shotgun (WGS) entry which is preliminary data.</text>
</comment>
<dbReference type="Proteomes" id="UP000295151">
    <property type="component" value="Unassembled WGS sequence"/>
</dbReference>
<dbReference type="Pfam" id="PF03861">
    <property type="entry name" value="ANTAR"/>
    <property type="match status" value="1"/>
</dbReference>